<feature type="region of interest" description="Disordered" evidence="1">
    <location>
        <begin position="111"/>
        <end position="177"/>
    </location>
</feature>
<sequence length="236" mass="25596">MYLTLASCALSTTWIFWAWTHSAHRRSVPAKWTRLRGASMTAVLRWIILLSLGTGALVATFFRPLDTLAELNPSPGAITRLAPVLAIFLRSRLRAGFPTADLKPIEGHSVPRRATSARAVAQERPIQSGPKPAPTGSTMQISSPMNSENAAAGARPHIPHCHPRPLDLSGSQTKPGRPPSRCVDCGTEIHSQATICAICERRQNHRPAAGRRVFVDWLLLLGIMSAIFGLGHILAN</sequence>
<feature type="transmembrane region" description="Helical" evidence="2">
    <location>
        <begin position="42"/>
        <end position="62"/>
    </location>
</feature>
<name>A0ABT3IYA7_9RHOB</name>
<feature type="compositionally biased region" description="Polar residues" evidence="1">
    <location>
        <begin position="135"/>
        <end position="149"/>
    </location>
</feature>
<keyword evidence="2" id="KW-1133">Transmembrane helix</keyword>
<keyword evidence="4" id="KW-1185">Reference proteome</keyword>
<organism evidence="3 4">
    <name type="scientific">Defluviimonas salinarum</name>
    <dbReference type="NCBI Taxonomy" id="2992147"/>
    <lineage>
        <taxon>Bacteria</taxon>
        <taxon>Pseudomonadati</taxon>
        <taxon>Pseudomonadota</taxon>
        <taxon>Alphaproteobacteria</taxon>
        <taxon>Rhodobacterales</taxon>
        <taxon>Paracoccaceae</taxon>
        <taxon>Albidovulum</taxon>
    </lineage>
</organism>
<feature type="transmembrane region" description="Helical" evidence="2">
    <location>
        <begin position="213"/>
        <end position="235"/>
    </location>
</feature>
<proteinExistence type="predicted"/>
<reference evidence="3 4" key="1">
    <citation type="submission" date="2022-10" db="EMBL/GenBank/DDBJ databases">
        <title>Defluviimonas sp. CAU 1641 isolated from mud.</title>
        <authorList>
            <person name="Kim W."/>
        </authorList>
    </citation>
    <scope>NUCLEOTIDE SEQUENCE [LARGE SCALE GENOMIC DNA]</scope>
    <source>
        <strain evidence="3 4">CAU 1641</strain>
    </source>
</reference>
<dbReference type="EMBL" id="JAPDOG010000002">
    <property type="protein sequence ID" value="MCW3780406.1"/>
    <property type="molecule type" value="Genomic_DNA"/>
</dbReference>
<comment type="caution">
    <text evidence="3">The sequence shown here is derived from an EMBL/GenBank/DDBJ whole genome shotgun (WGS) entry which is preliminary data.</text>
</comment>
<evidence type="ECO:0000313" key="3">
    <source>
        <dbReference type="EMBL" id="MCW3780406.1"/>
    </source>
</evidence>
<gene>
    <name evidence="3" type="ORF">OM960_02280</name>
</gene>
<dbReference type="RefSeq" id="WP_264770961.1">
    <property type="nucleotide sequence ID" value="NZ_JAPDOG010000002.1"/>
</dbReference>
<dbReference type="Proteomes" id="UP001207582">
    <property type="component" value="Unassembled WGS sequence"/>
</dbReference>
<accession>A0ABT3IYA7</accession>
<evidence type="ECO:0000256" key="2">
    <source>
        <dbReference type="SAM" id="Phobius"/>
    </source>
</evidence>
<keyword evidence="2" id="KW-0812">Transmembrane</keyword>
<protein>
    <recommendedName>
        <fullName evidence="5">Zinc ribbon domain-containing protein</fullName>
    </recommendedName>
</protein>
<evidence type="ECO:0008006" key="5">
    <source>
        <dbReference type="Google" id="ProtNLM"/>
    </source>
</evidence>
<keyword evidence="2" id="KW-0472">Membrane</keyword>
<evidence type="ECO:0000256" key="1">
    <source>
        <dbReference type="SAM" id="MobiDB-lite"/>
    </source>
</evidence>
<evidence type="ECO:0000313" key="4">
    <source>
        <dbReference type="Proteomes" id="UP001207582"/>
    </source>
</evidence>